<dbReference type="HOGENOM" id="CLU_690732_0_0_1"/>
<feature type="compositionally biased region" description="Basic and acidic residues" evidence="1">
    <location>
        <begin position="251"/>
        <end position="271"/>
    </location>
</feature>
<feature type="region of interest" description="Disordered" evidence="1">
    <location>
        <begin position="251"/>
        <end position="399"/>
    </location>
</feature>
<gene>
    <name evidence="2" type="ORF">M378DRAFT_180121</name>
</gene>
<proteinExistence type="predicted"/>
<feature type="region of interest" description="Disordered" evidence="1">
    <location>
        <begin position="65"/>
        <end position="185"/>
    </location>
</feature>
<evidence type="ECO:0000313" key="3">
    <source>
        <dbReference type="Proteomes" id="UP000054549"/>
    </source>
</evidence>
<keyword evidence="3" id="KW-1185">Reference proteome</keyword>
<feature type="compositionally biased region" description="Polar residues" evidence="1">
    <location>
        <begin position="113"/>
        <end position="123"/>
    </location>
</feature>
<organism evidence="2 3">
    <name type="scientific">Amanita muscaria (strain Koide BX008)</name>
    <dbReference type="NCBI Taxonomy" id="946122"/>
    <lineage>
        <taxon>Eukaryota</taxon>
        <taxon>Fungi</taxon>
        <taxon>Dikarya</taxon>
        <taxon>Basidiomycota</taxon>
        <taxon>Agaricomycotina</taxon>
        <taxon>Agaricomycetes</taxon>
        <taxon>Agaricomycetidae</taxon>
        <taxon>Agaricales</taxon>
        <taxon>Pluteineae</taxon>
        <taxon>Amanitaceae</taxon>
        <taxon>Amanita</taxon>
    </lineage>
</organism>
<feature type="compositionally biased region" description="Low complexity" evidence="1">
    <location>
        <begin position="356"/>
        <end position="366"/>
    </location>
</feature>
<name>A0A0C2T433_AMAMK</name>
<feature type="compositionally biased region" description="Low complexity" evidence="1">
    <location>
        <begin position="286"/>
        <end position="297"/>
    </location>
</feature>
<feature type="compositionally biased region" description="Basic residues" evidence="1">
    <location>
        <begin position="337"/>
        <end position="348"/>
    </location>
</feature>
<dbReference type="EMBL" id="KN818286">
    <property type="protein sequence ID" value="KIL61284.1"/>
    <property type="molecule type" value="Genomic_DNA"/>
</dbReference>
<feature type="compositionally biased region" description="Low complexity" evidence="1">
    <location>
        <begin position="65"/>
        <end position="101"/>
    </location>
</feature>
<evidence type="ECO:0000313" key="2">
    <source>
        <dbReference type="EMBL" id="KIL61284.1"/>
    </source>
</evidence>
<sequence>MSTQSTINELPESQSHVLPLEVFSMDSTTETMVDSTMNISEYVSSPAEATCVAVIIGRNAPTSKSILISPSRTSSSSAPFPRSHPPSRASSTTSTTLPTLADGIETVTPAMTRPSSFDSSNEYSVCEQSQQGEELSQEQRLNVKFAPLPDTGPRKKRSMPLGVAARSRMVRRRKTQGGEPGAQPRVVATPMWTDEEMEVQRHRLAKAWEKEREKRNYYPELDENGEPIEDPITALGKLVKVAGKQLWNKIGGREGKDEKVKVKARVEKENDAPSGKQRGSGEARCSTSSVSSSQTDRTSSEERTPVPDGIDKEKDGSWEEIRRKELQRTQPDDGAIARKRSLWRRTRTASKIEGDSSSTSITKSSSAGKNFSFPGRKSDASKGEIQPEVLTGLRRSLSF</sequence>
<dbReference type="InParanoid" id="A0A0C2T433"/>
<accession>A0A0C2T433</accession>
<reference evidence="2 3" key="1">
    <citation type="submission" date="2014-04" db="EMBL/GenBank/DDBJ databases">
        <title>Evolutionary Origins and Diversification of the Mycorrhizal Mutualists.</title>
        <authorList>
            <consortium name="DOE Joint Genome Institute"/>
            <consortium name="Mycorrhizal Genomics Consortium"/>
            <person name="Kohler A."/>
            <person name="Kuo A."/>
            <person name="Nagy L.G."/>
            <person name="Floudas D."/>
            <person name="Copeland A."/>
            <person name="Barry K.W."/>
            <person name="Cichocki N."/>
            <person name="Veneault-Fourrey C."/>
            <person name="LaButti K."/>
            <person name="Lindquist E.A."/>
            <person name="Lipzen A."/>
            <person name="Lundell T."/>
            <person name="Morin E."/>
            <person name="Murat C."/>
            <person name="Riley R."/>
            <person name="Ohm R."/>
            <person name="Sun H."/>
            <person name="Tunlid A."/>
            <person name="Henrissat B."/>
            <person name="Grigoriev I.V."/>
            <person name="Hibbett D.S."/>
            <person name="Martin F."/>
        </authorList>
    </citation>
    <scope>NUCLEOTIDE SEQUENCE [LARGE SCALE GENOMIC DNA]</scope>
    <source>
        <strain evidence="2 3">Koide BX008</strain>
    </source>
</reference>
<protein>
    <submittedName>
        <fullName evidence="2">Uncharacterized protein</fullName>
    </submittedName>
</protein>
<evidence type="ECO:0000256" key="1">
    <source>
        <dbReference type="SAM" id="MobiDB-lite"/>
    </source>
</evidence>
<dbReference type="Proteomes" id="UP000054549">
    <property type="component" value="Unassembled WGS sequence"/>
</dbReference>
<dbReference type="AlphaFoldDB" id="A0A0C2T433"/>
<feature type="compositionally biased region" description="Basic and acidic residues" evidence="1">
    <location>
        <begin position="298"/>
        <end position="331"/>
    </location>
</feature>
<dbReference type="OrthoDB" id="3265817at2759"/>